<dbReference type="OrthoDB" id="2155246at2759"/>
<evidence type="ECO:0000313" key="1">
    <source>
        <dbReference type="EnsemblMetazoa" id="CLYHEMP015125.1"/>
    </source>
</evidence>
<dbReference type="GeneID" id="136805218"/>
<evidence type="ECO:0000313" key="2">
    <source>
        <dbReference type="Proteomes" id="UP000594262"/>
    </source>
</evidence>
<dbReference type="AlphaFoldDB" id="A0A7M6DLL5"/>
<dbReference type="EnsemblMetazoa" id="CLYHEMT015125.1">
    <property type="protein sequence ID" value="CLYHEMP015125.1"/>
    <property type="gene ID" value="CLYHEMG015125"/>
</dbReference>
<evidence type="ECO:0008006" key="3">
    <source>
        <dbReference type="Google" id="ProtNLM"/>
    </source>
</evidence>
<dbReference type="SUPFAM" id="SSF52949">
    <property type="entry name" value="Macro domain-like"/>
    <property type="match status" value="1"/>
</dbReference>
<dbReference type="Proteomes" id="UP000594262">
    <property type="component" value="Unplaced"/>
</dbReference>
<dbReference type="InterPro" id="IPR050892">
    <property type="entry name" value="ADP-ribose_metab_enzymes"/>
</dbReference>
<protein>
    <recommendedName>
        <fullName evidence="3">Macro domain-containing protein</fullName>
    </recommendedName>
</protein>
<reference evidence="1" key="1">
    <citation type="submission" date="2021-01" db="UniProtKB">
        <authorList>
            <consortium name="EnsemblMetazoa"/>
        </authorList>
    </citation>
    <scope>IDENTIFICATION</scope>
</reference>
<dbReference type="GO" id="GO:0140291">
    <property type="term" value="P:peptidyl-glutamate ADP-deribosylation"/>
    <property type="evidence" value="ECO:0007669"/>
    <property type="project" value="TreeGrafter"/>
</dbReference>
<dbReference type="InterPro" id="IPR043472">
    <property type="entry name" value="Macro_dom-like"/>
</dbReference>
<sequence length="212" mass="24353">MAGHVLRRNRGALFSLRTIFQQFGKSTEIRSISTSQIPPAKKYIDHTKYSINDVFVLPKNDPSEVQIIEKHGKAWHLFQEAKTSSIVHTVSGDFDMYNGLAREFAVNFKQTDQKALNEHNFPLGSVAVLPNGDHFIYYLVIRESWWDRGAYRPLREALNSMRKHAAENDVRSIAMGRLGAQCDGLNFVEVLKEVKDVFYDSNMELIIYSRRT</sequence>
<accession>A0A7M6DLL5</accession>
<name>A0A7M6DLL5_9CNID</name>
<dbReference type="RefSeq" id="XP_066917894.1">
    <property type="nucleotide sequence ID" value="XM_067061793.1"/>
</dbReference>
<dbReference type="PANTHER" id="PTHR12521:SF0">
    <property type="entry name" value="ADP-RIBOSE GLYCOHYDROLASE OARD1"/>
    <property type="match status" value="1"/>
</dbReference>
<organism evidence="1 2">
    <name type="scientific">Clytia hemisphaerica</name>
    <dbReference type="NCBI Taxonomy" id="252671"/>
    <lineage>
        <taxon>Eukaryota</taxon>
        <taxon>Metazoa</taxon>
        <taxon>Cnidaria</taxon>
        <taxon>Hydrozoa</taxon>
        <taxon>Hydroidolina</taxon>
        <taxon>Leptothecata</taxon>
        <taxon>Obeliida</taxon>
        <taxon>Clytiidae</taxon>
        <taxon>Clytia</taxon>
    </lineage>
</organism>
<proteinExistence type="predicted"/>
<keyword evidence="2" id="KW-1185">Reference proteome</keyword>
<dbReference type="PANTHER" id="PTHR12521">
    <property type="entry name" value="PROTEIN C6ORF130"/>
    <property type="match status" value="1"/>
</dbReference>
<dbReference type="Gene3D" id="3.40.220.10">
    <property type="entry name" value="Leucine Aminopeptidase, subunit E, domain 1"/>
    <property type="match status" value="1"/>
</dbReference>